<name>A0A9W8I6T9_9FUNG</name>
<dbReference type="AlphaFoldDB" id="A0A9W8I6T9"/>
<evidence type="ECO:0000313" key="2">
    <source>
        <dbReference type="EMBL" id="KAJ2847326.1"/>
    </source>
</evidence>
<organism evidence="2 3">
    <name type="scientific">Coemansia brasiliensis</name>
    <dbReference type="NCBI Taxonomy" id="2650707"/>
    <lineage>
        <taxon>Eukaryota</taxon>
        <taxon>Fungi</taxon>
        <taxon>Fungi incertae sedis</taxon>
        <taxon>Zoopagomycota</taxon>
        <taxon>Kickxellomycotina</taxon>
        <taxon>Kickxellomycetes</taxon>
        <taxon>Kickxellales</taxon>
        <taxon>Kickxellaceae</taxon>
        <taxon>Coemansia</taxon>
    </lineage>
</organism>
<feature type="non-terminal residue" evidence="2">
    <location>
        <position position="1"/>
    </location>
</feature>
<sequence>PQANDPLAQFQSIAPATNPDDPGPTVGVTVDSGPITNFIQAASNGWGPEPPFTS</sequence>
<evidence type="ECO:0000256" key="1">
    <source>
        <dbReference type="SAM" id="MobiDB-lite"/>
    </source>
</evidence>
<gene>
    <name evidence="2" type="ORF">IWW36_003911</name>
</gene>
<proteinExistence type="predicted"/>
<protein>
    <submittedName>
        <fullName evidence="2">Uncharacterized protein</fullName>
    </submittedName>
</protein>
<comment type="caution">
    <text evidence="2">The sequence shown here is derived from an EMBL/GenBank/DDBJ whole genome shotgun (WGS) entry which is preliminary data.</text>
</comment>
<evidence type="ECO:0000313" key="3">
    <source>
        <dbReference type="Proteomes" id="UP001139887"/>
    </source>
</evidence>
<feature type="region of interest" description="Disordered" evidence="1">
    <location>
        <begin position="1"/>
        <end position="28"/>
    </location>
</feature>
<feature type="compositionally biased region" description="Polar residues" evidence="1">
    <location>
        <begin position="1"/>
        <end position="15"/>
    </location>
</feature>
<keyword evidence="3" id="KW-1185">Reference proteome</keyword>
<accession>A0A9W8I6T9</accession>
<dbReference type="EMBL" id="JANBUW010000337">
    <property type="protein sequence ID" value="KAJ2847326.1"/>
    <property type="molecule type" value="Genomic_DNA"/>
</dbReference>
<reference evidence="2" key="1">
    <citation type="submission" date="2022-07" db="EMBL/GenBank/DDBJ databases">
        <title>Phylogenomic reconstructions and comparative analyses of Kickxellomycotina fungi.</title>
        <authorList>
            <person name="Reynolds N.K."/>
            <person name="Stajich J.E."/>
            <person name="Barry K."/>
            <person name="Grigoriev I.V."/>
            <person name="Crous P."/>
            <person name="Smith M.E."/>
        </authorList>
    </citation>
    <scope>NUCLEOTIDE SEQUENCE</scope>
    <source>
        <strain evidence="2">NRRL 1566</strain>
    </source>
</reference>
<dbReference type="Proteomes" id="UP001139887">
    <property type="component" value="Unassembled WGS sequence"/>
</dbReference>